<dbReference type="Gene3D" id="1.20.144.10">
    <property type="entry name" value="Phosphatidic acid phosphatase type 2/haloperoxidase"/>
    <property type="match status" value="1"/>
</dbReference>
<dbReference type="Pfam" id="PF14378">
    <property type="entry name" value="PAP2_3"/>
    <property type="match status" value="1"/>
</dbReference>
<keyword evidence="8" id="KW-1185">Reference proteome</keyword>
<evidence type="ECO:0000256" key="5">
    <source>
        <dbReference type="SAM" id="Phobius"/>
    </source>
</evidence>
<protein>
    <submittedName>
        <fullName evidence="7">Phosphatase PAP2 family protein</fullName>
    </submittedName>
</protein>
<evidence type="ECO:0000256" key="2">
    <source>
        <dbReference type="ARBA" id="ARBA00022692"/>
    </source>
</evidence>
<evidence type="ECO:0000256" key="4">
    <source>
        <dbReference type="ARBA" id="ARBA00023136"/>
    </source>
</evidence>
<evidence type="ECO:0000259" key="6">
    <source>
        <dbReference type="Pfam" id="PF14378"/>
    </source>
</evidence>
<comment type="subcellular location">
    <subcellularLocation>
        <location evidence="1">Membrane</location>
        <topology evidence="1">Multi-pass membrane protein</topology>
    </subcellularLocation>
</comment>
<dbReference type="InterPro" id="IPR026841">
    <property type="entry name" value="Aur1/Ipt1"/>
</dbReference>
<dbReference type="SUPFAM" id="SSF48317">
    <property type="entry name" value="Acid phosphatase/Vanadium-dependent haloperoxidase"/>
    <property type="match status" value="1"/>
</dbReference>
<feature type="transmembrane region" description="Helical" evidence="5">
    <location>
        <begin position="20"/>
        <end position="37"/>
    </location>
</feature>
<keyword evidence="3 5" id="KW-1133">Transmembrane helix</keyword>
<feature type="domain" description="Inositolphosphotransferase Aur1/Ipt1" evidence="6">
    <location>
        <begin position="154"/>
        <end position="297"/>
    </location>
</feature>
<proteinExistence type="predicted"/>
<evidence type="ECO:0000256" key="1">
    <source>
        <dbReference type="ARBA" id="ARBA00004141"/>
    </source>
</evidence>
<feature type="transmembrane region" description="Helical" evidence="5">
    <location>
        <begin position="57"/>
        <end position="82"/>
    </location>
</feature>
<dbReference type="InterPro" id="IPR036938">
    <property type="entry name" value="PAP2/HPO_sf"/>
</dbReference>
<feature type="transmembrane region" description="Helical" evidence="5">
    <location>
        <begin position="102"/>
        <end position="121"/>
    </location>
</feature>
<accession>A0ABV5AEC8</accession>
<evidence type="ECO:0000313" key="8">
    <source>
        <dbReference type="Proteomes" id="UP001579974"/>
    </source>
</evidence>
<comment type="caution">
    <text evidence="7">The sequence shown here is derived from an EMBL/GenBank/DDBJ whole genome shotgun (WGS) entry which is preliminary data.</text>
</comment>
<dbReference type="EMBL" id="JBDXSU010000005">
    <property type="protein sequence ID" value="MFB5190411.1"/>
    <property type="molecule type" value="Genomic_DNA"/>
</dbReference>
<evidence type="ECO:0000313" key="7">
    <source>
        <dbReference type="EMBL" id="MFB5190411.1"/>
    </source>
</evidence>
<dbReference type="PANTHER" id="PTHR31310">
    <property type="match status" value="1"/>
</dbReference>
<evidence type="ECO:0000256" key="3">
    <source>
        <dbReference type="ARBA" id="ARBA00022989"/>
    </source>
</evidence>
<gene>
    <name evidence="7" type="ORF">KKP3000_003857</name>
</gene>
<feature type="transmembrane region" description="Helical" evidence="5">
    <location>
        <begin position="262"/>
        <end position="281"/>
    </location>
</feature>
<keyword evidence="2 5" id="KW-0812">Transmembrane</keyword>
<name>A0ABV5AEC8_9BACL</name>
<organism evidence="7 8">
    <name type="scientific">Alicyclobacillus fastidiosus</name>
    <dbReference type="NCBI Taxonomy" id="392011"/>
    <lineage>
        <taxon>Bacteria</taxon>
        <taxon>Bacillati</taxon>
        <taxon>Bacillota</taxon>
        <taxon>Bacilli</taxon>
        <taxon>Bacillales</taxon>
        <taxon>Alicyclobacillaceae</taxon>
        <taxon>Alicyclobacillus</taxon>
    </lineage>
</organism>
<reference evidence="7 8" key="1">
    <citation type="journal article" date="2024" name="Int. J. Mol. Sci.">
        <title>Exploration of Alicyclobacillus spp. Genome in Search of Antibiotic Resistance.</title>
        <authorList>
            <person name="Bucka-Kolendo J."/>
            <person name="Kiousi D.E."/>
            <person name="Dekowska A."/>
            <person name="Mikolajczuk-Szczyrba A."/>
            <person name="Karadedos D.M."/>
            <person name="Michael P."/>
            <person name="Galanis A."/>
            <person name="Sokolowska B."/>
        </authorList>
    </citation>
    <scope>NUCLEOTIDE SEQUENCE [LARGE SCALE GENOMIC DNA]</scope>
    <source>
        <strain evidence="7 8">KKP 3000</strain>
    </source>
</reference>
<dbReference type="PANTHER" id="PTHR31310:SF7">
    <property type="entry name" value="PA-PHOSPHATASE RELATED-FAMILY PROTEIN DDB_G0268928"/>
    <property type="match status" value="1"/>
</dbReference>
<feature type="transmembrane region" description="Helical" evidence="5">
    <location>
        <begin position="233"/>
        <end position="255"/>
    </location>
</feature>
<dbReference type="Proteomes" id="UP001579974">
    <property type="component" value="Unassembled WGS sequence"/>
</dbReference>
<feature type="transmembrane region" description="Helical" evidence="5">
    <location>
        <begin position="152"/>
        <end position="175"/>
    </location>
</feature>
<sequence>MLGHRWHLIRRLARLEVYELASIFMLLALLAVFFAFPGRLHHVIGFNRFANPVWSNVWAVLMRSTTWFYSALACCFGICIYLTRGRTDDLSAQLHRYARVALTFLCVLVVFDVINFYIAVFNPYDHDPLLRHMDVRLFGTSPSEWFDGITCWPLTLLFCGAYASWFFMTYFSVFIMARHSERAMHEYVTAATFAFYIGYATYFFVPAIGPEFTMHYERSIGPLLKLVDGQGPFLSRDCFPSLHTGLSIVMLVNAWRHARKIFWVYLLDVSLIILSTMYLRVHYGVDVVAGAALAVAVCQMAPISISFWTQLRNREWTTTSHGLGVRHPVGSQDNASEWA</sequence>
<keyword evidence="4 5" id="KW-0472">Membrane</keyword>
<dbReference type="InterPro" id="IPR052185">
    <property type="entry name" value="IPC_Synthase-Related"/>
</dbReference>
<feature type="transmembrane region" description="Helical" evidence="5">
    <location>
        <begin position="287"/>
        <end position="308"/>
    </location>
</feature>
<feature type="transmembrane region" description="Helical" evidence="5">
    <location>
        <begin position="187"/>
        <end position="205"/>
    </location>
</feature>
<dbReference type="RefSeq" id="WP_275473542.1">
    <property type="nucleotide sequence ID" value="NZ_CP162940.1"/>
</dbReference>